<evidence type="ECO:0000256" key="4">
    <source>
        <dbReference type="ARBA" id="ARBA00022771"/>
    </source>
</evidence>
<feature type="compositionally biased region" description="Low complexity" evidence="10">
    <location>
        <begin position="150"/>
        <end position="169"/>
    </location>
</feature>
<evidence type="ECO:0000256" key="7">
    <source>
        <dbReference type="ARBA" id="ARBA00023163"/>
    </source>
</evidence>
<dbReference type="PANTHER" id="PTHR31832">
    <property type="entry name" value="B-BOX ZINC FINGER PROTEIN 22"/>
    <property type="match status" value="1"/>
</dbReference>
<evidence type="ECO:0000256" key="8">
    <source>
        <dbReference type="ARBA" id="ARBA00023242"/>
    </source>
</evidence>
<name>A0A9E6MS55_OXYRB</name>
<evidence type="ECO:0000256" key="1">
    <source>
        <dbReference type="ARBA" id="ARBA00004123"/>
    </source>
</evidence>
<dbReference type="CDD" id="cd19821">
    <property type="entry name" value="Bbox1_BBX-like"/>
    <property type="match status" value="2"/>
</dbReference>
<keyword evidence="8" id="KW-0539">Nucleus</keyword>
<dbReference type="InterPro" id="IPR000315">
    <property type="entry name" value="Znf_B-box"/>
</dbReference>
<organism evidence="12">
    <name type="scientific">Oxybasis rubra</name>
    <name type="common">Red goosefoot</name>
    <name type="synonym">Chenopodium rubrum</name>
    <dbReference type="NCBI Taxonomy" id="3560"/>
    <lineage>
        <taxon>Eukaryota</taxon>
        <taxon>Viridiplantae</taxon>
        <taxon>Streptophyta</taxon>
        <taxon>Embryophyta</taxon>
        <taxon>Tracheophyta</taxon>
        <taxon>Spermatophyta</taxon>
        <taxon>Magnoliopsida</taxon>
        <taxon>eudicotyledons</taxon>
        <taxon>Gunneridae</taxon>
        <taxon>Pentapetalae</taxon>
        <taxon>Caryophyllales</taxon>
        <taxon>Chenopodiaceae</taxon>
        <taxon>Chenopodioideae</taxon>
        <taxon>Atripliceae</taxon>
        <taxon>Oxybasis</taxon>
    </lineage>
</organism>
<evidence type="ECO:0000313" key="12">
    <source>
        <dbReference type="EMBL" id="QTY32140.1"/>
    </source>
</evidence>
<evidence type="ECO:0000256" key="10">
    <source>
        <dbReference type="SAM" id="MobiDB-lite"/>
    </source>
</evidence>
<dbReference type="InterPro" id="IPR049808">
    <property type="entry name" value="CONSTANS-like_Bbox1"/>
</dbReference>
<keyword evidence="7" id="KW-0804">Transcription</keyword>
<dbReference type="AlphaFoldDB" id="A0A9E6MS55"/>
<dbReference type="PROSITE" id="PS50119">
    <property type="entry name" value="ZF_BBOX"/>
    <property type="match status" value="2"/>
</dbReference>
<evidence type="ECO:0000256" key="3">
    <source>
        <dbReference type="ARBA" id="ARBA00022737"/>
    </source>
</evidence>
<dbReference type="Gene3D" id="3.30.160.60">
    <property type="entry name" value="Classic Zinc Finger"/>
    <property type="match status" value="1"/>
</dbReference>
<reference evidence="12" key="1">
    <citation type="submission" date="2021-02" db="EMBL/GenBank/DDBJ databases">
        <authorList>
            <person name="Gutierrez Larruscain D."/>
            <person name="Storchova H."/>
            <person name="Abeyawardana O."/>
            <person name="Belz C."/>
            <person name="Kruger M."/>
        </authorList>
    </citation>
    <scope>NUCLEOTIDE SEQUENCE</scope>
</reference>
<dbReference type="GO" id="GO:0006355">
    <property type="term" value="P:regulation of DNA-templated transcription"/>
    <property type="evidence" value="ECO:0007669"/>
    <property type="project" value="TreeGrafter"/>
</dbReference>
<accession>A0A9E6MS55</accession>
<dbReference type="GO" id="GO:0008270">
    <property type="term" value="F:zinc ion binding"/>
    <property type="evidence" value="ECO:0007669"/>
    <property type="project" value="UniProtKB-KW"/>
</dbReference>
<dbReference type="Pfam" id="PF00643">
    <property type="entry name" value="zf-B_box"/>
    <property type="match status" value="1"/>
</dbReference>
<evidence type="ECO:0000256" key="5">
    <source>
        <dbReference type="ARBA" id="ARBA00022833"/>
    </source>
</evidence>
<keyword evidence="3" id="KW-0677">Repeat</keyword>
<dbReference type="FunFam" id="3.30.160.60:FF:000856">
    <property type="entry name" value="B-box zinc finger protein 21"/>
    <property type="match status" value="1"/>
</dbReference>
<dbReference type="EMBL" id="MW676163">
    <property type="protein sequence ID" value="QTY32140.1"/>
    <property type="molecule type" value="mRNA"/>
</dbReference>
<evidence type="ECO:0000256" key="6">
    <source>
        <dbReference type="ARBA" id="ARBA00023015"/>
    </source>
</evidence>
<feature type="domain" description="B box-type" evidence="11">
    <location>
        <begin position="1"/>
        <end position="47"/>
    </location>
</feature>
<evidence type="ECO:0000256" key="9">
    <source>
        <dbReference type="PROSITE-ProRule" id="PRU00024"/>
    </source>
</evidence>
<dbReference type="PANTHER" id="PTHR31832:SF52">
    <property type="entry name" value="B-BOX ZINC FINGER PROTEIN 21"/>
    <property type="match status" value="1"/>
</dbReference>
<sequence>MKIQCDVCSKKEASVFCSADEAALCDVCDHRVHHANKLASKHQRFCLIHPSSSHFPICDICQEKRALLFCQQDRAILCRECEIPLHTANEHTQKHNRFLLTGVKLSAMITDKTKNNDTNIIFSNGNGCDTVPDFKSTKNPTSVSSEKTLNSTASPVTNSSNSTVSSNNNQLNCDGSTSKISEYLIDMLPGWHFEDLLVDSASPAPFGFSKNGNNSHDFGINEDVLSFFDVENEKELICSSTNSENFWVPQAATSNIFGQTSEIHQTSGSIYETKQQQQETSVTTMKLMNRRLLKDDAFTVPQITSSVGSKRARPFW</sequence>
<keyword evidence="4 9" id="KW-0863">Zinc-finger</keyword>
<dbReference type="InterPro" id="IPR051979">
    <property type="entry name" value="B-box_zinc_finger"/>
</dbReference>
<keyword evidence="2" id="KW-0479">Metal-binding</keyword>
<feature type="region of interest" description="Disordered" evidence="10">
    <location>
        <begin position="133"/>
        <end position="171"/>
    </location>
</feature>
<dbReference type="SMART" id="SM00336">
    <property type="entry name" value="BBOX"/>
    <property type="match status" value="2"/>
</dbReference>
<evidence type="ECO:0000256" key="2">
    <source>
        <dbReference type="ARBA" id="ARBA00022723"/>
    </source>
</evidence>
<evidence type="ECO:0000259" key="11">
    <source>
        <dbReference type="PROSITE" id="PS50119"/>
    </source>
</evidence>
<dbReference type="GO" id="GO:0000976">
    <property type="term" value="F:transcription cis-regulatory region binding"/>
    <property type="evidence" value="ECO:0007669"/>
    <property type="project" value="UniProtKB-ARBA"/>
</dbReference>
<feature type="domain" description="B box-type" evidence="11">
    <location>
        <begin position="53"/>
        <end position="100"/>
    </location>
</feature>
<keyword evidence="5" id="KW-0862">Zinc</keyword>
<dbReference type="GO" id="GO:0009640">
    <property type="term" value="P:photomorphogenesis"/>
    <property type="evidence" value="ECO:0007669"/>
    <property type="project" value="TreeGrafter"/>
</dbReference>
<protein>
    <submittedName>
        <fullName evidence="12">BBX transcription factor</fullName>
    </submittedName>
</protein>
<keyword evidence="6" id="KW-0805">Transcription regulation</keyword>
<proteinExistence type="evidence at transcript level"/>
<dbReference type="GO" id="GO:0005634">
    <property type="term" value="C:nucleus"/>
    <property type="evidence" value="ECO:0007669"/>
    <property type="project" value="UniProtKB-SubCell"/>
</dbReference>
<feature type="compositionally biased region" description="Polar residues" evidence="10">
    <location>
        <begin position="137"/>
        <end position="149"/>
    </location>
</feature>
<comment type="subcellular location">
    <subcellularLocation>
        <location evidence="1">Nucleus</location>
    </subcellularLocation>
</comment>